<feature type="chain" id="PRO_5011464455" evidence="1">
    <location>
        <begin position="34"/>
        <end position="283"/>
    </location>
</feature>
<evidence type="ECO:0000313" key="2">
    <source>
        <dbReference type="EMBL" id="SFJ38986.1"/>
    </source>
</evidence>
<accession>A0A1I3R140</accession>
<sequence>MQFHVRHFRYCFACQHFQLALVICLAVASACGADETPDSVRERFRSSQKVLESSPQMTAEVTVNVASQQCSRIPLSWRKNDFLMVDEPASGDSPRIAFWLKDSQLSICEERPGWAAIGLQITNFGKLCEQSSTTPFAQAKQAAEKFVVFGGAAFKLLDVFLQTHAEQVSFTNTDKLWTGRIDARSLPRSKVEDFVAPDGTKTWIEFRIDPSVEPFAITAISVAYDGFPLNANAVLKLDRIRFPIDGEGIQIPDVSVPLRQVTVEQLEDINDSLLYPWRTRVRK</sequence>
<dbReference type="Proteomes" id="UP000199518">
    <property type="component" value="Unassembled WGS sequence"/>
</dbReference>
<keyword evidence="3" id="KW-1185">Reference proteome</keyword>
<dbReference type="STRING" id="1576369.SAMN05421753_11996"/>
<organism evidence="2 3">
    <name type="scientific">Planctomicrobium piriforme</name>
    <dbReference type="NCBI Taxonomy" id="1576369"/>
    <lineage>
        <taxon>Bacteria</taxon>
        <taxon>Pseudomonadati</taxon>
        <taxon>Planctomycetota</taxon>
        <taxon>Planctomycetia</taxon>
        <taxon>Planctomycetales</taxon>
        <taxon>Planctomycetaceae</taxon>
        <taxon>Planctomicrobium</taxon>
    </lineage>
</organism>
<dbReference type="EMBL" id="FOQD01000019">
    <property type="protein sequence ID" value="SFJ38986.1"/>
    <property type="molecule type" value="Genomic_DNA"/>
</dbReference>
<reference evidence="3" key="1">
    <citation type="submission" date="2016-10" db="EMBL/GenBank/DDBJ databases">
        <authorList>
            <person name="Varghese N."/>
            <person name="Submissions S."/>
        </authorList>
    </citation>
    <scope>NUCLEOTIDE SEQUENCE [LARGE SCALE GENOMIC DNA]</scope>
    <source>
        <strain evidence="3">DSM 26348</strain>
    </source>
</reference>
<feature type="signal peptide" evidence="1">
    <location>
        <begin position="1"/>
        <end position="33"/>
    </location>
</feature>
<protein>
    <submittedName>
        <fullName evidence="2">Uncharacterized protein</fullName>
    </submittedName>
</protein>
<evidence type="ECO:0000313" key="3">
    <source>
        <dbReference type="Proteomes" id="UP000199518"/>
    </source>
</evidence>
<gene>
    <name evidence="2" type="ORF">SAMN05421753_11996</name>
</gene>
<evidence type="ECO:0000256" key="1">
    <source>
        <dbReference type="SAM" id="SignalP"/>
    </source>
</evidence>
<dbReference type="PROSITE" id="PS51257">
    <property type="entry name" value="PROKAR_LIPOPROTEIN"/>
    <property type="match status" value="1"/>
</dbReference>
<name>A0A1I3R140_9PLAN</name>
<keyword evidence="1" id="KW-0732">Signal</keyword>
<proteinExistence type="predicted"/>
<dbReference type="AlphaFoldDB" id="A0A1I3R140"/>